<name>X1VUG8_9ZZZZ</name>
<proteinExistence type="predicted"/>
<evidence type="ECO:0000313" key="1">
    <source>
        <dbReference type="EMBL" id="GAJ24842.1"/>
    </source>
</evidence>
<accession>X1VUG8</accession>
<dbReference type="EMBL" id="BARW01036181">
    <property type="protein sequence ID" value="GAJ24842.1"/>
    <property type="molecule type" value="Genomic_DNA"/>
</dbReference>
<gene>
    <name evidence="1" type="ORF">S12H4_56234</name>
</gene>
<protein>
    <submittedName>
        <fullName evidence="1">Uncharacterized protein</fullName>
    </submittedName>
</protein>
<feature type="non-terminal residue" evidence="1">
    <location>
        <position position="1"/>
    </location>
</feature>
<organism evidence="1">
    <name type="scientific">marine sediment metagenome</name>
    <dbReference type="NCBI Taxonomy" id="412755"/>
    <lineage>
        <taxon>unclassified sequences</taxon>
        <taxon>metagenomes</taxon>
        <taxon>ecological metagenomes</taxon>
    </lineage>
</organism>
<reference evidence="1" key="1">
    <citation type="journal article" date="2014" name="Front. Microbiol.">
        <title>High frequency of phylogenetically diverse reductive dehalogenase-homologous genes in deep subseafloor sedimentary metagenomes.</title>
        <authorList>
            <person name="Kawai M."/>
            <person name="Futagami T."/>
            <person name="Toyoda A."/>
            <person name="Takaki Y."/>
            <person name="Nishi S."/>
            <person name="Hori S."/>
            <person name="Arai W."/>
            <person name="Tsubouchi T."/>
            <person name="Morono Y."/>
            <person name="Uchiyama I."/>
            <person name="Ito T."/>
            <person name="Fujiyama A."/>
            <person name="Inagaki F."/>
            <person name="Takami H."/>
        </authorList>
    </citation>
    <scope>NUCLEOTIDE SEQUENCE</scope>
    <source>
        <strain evidence="1">Expedition CK06-06</strain>
    </source>
</reference>
<dbReference type="AlphaFoldDB" id="X1VUG8"/>
<sequence length="33" mass="3834">EIKEWFQAGEPMTKRLVPKEALKKILKEAGVKH</sequence>
<comment type="caution">
    <text evidence="1">The sequence shown here is derived from an EMBL/GenBank/DDBJ whole genome shotgun (WGS) entry which is preliminary data.</text>
</comment>